<dbReference type="NCBIfam" id="TIGR04350">
    <property type="entry name" value="C_S_lyase_PatB"/>
    <property type="match status" value="1"/>
</dbReference>
<dbReference type="Gene3D" id="3.40.630.30">
    <property type="match status" value="1"/>
</dbReference>
<dbReference type="Proteomes" id="UP000094570">
    <property type="component" value="Unassembled WGS sequence"/>
</dbReference>
<keyword evidence="4" id="KW-0456">Lyase</keyword>
<dbReference type="OrthoDB" id="9802872at2"/>
<dbReference type="GO" id="GO:0016747">
    <property type="term" value="F:acyltransferase activity, transferring groups other than amino-acyl groups"/>
    <property type="evidence" value="ECO:0007669"/>
    <property type="project" value="InterPro"/>
</dbReference>
<dbReference type="PROSITE" id="PS51186">
    <property type="entry name" value="GNAT"/>
    <property type="match status" value="1"/>
</dbReference>
<dbReference type="STRING" id="1008305.A4H02_02845"/>
<dbReference type="InterPro" id="IPR051798">
    <property type="entry name" value="Class-II_PLP-Dep_Aminotrans"/>
</dbReference>
<dbReference type="CDD" id="cd04301">
    <property type="entry name" value="NAT_SF"/>
    <property type="match status" value="1"/>
</dbReference>
<dbReference type="InterPro" id="IPR004839">
    <property type="entry name" value="Aminotransferase_I/II_large"/>
</dbReference>
<keyword evidence="8" id="KW-1185">Reference proteome</keyword>
<dbReference type="InterPro" id="IPR015421">
    <property type="entry name" value="PyrdxlP-dep_Trfase_major"/>
</dbReference>
<evidence type="ECO:0000259" key="6">
    <source>
        <dbReference type="PROSITE" id="PS51186"/>
    </source>
</evidence>
<dbReference type="GO" id="GO:0047804">
    <property type="term" value="F:cysteine-S-conjugate beta-lyase activity"/>
    <property type="evidence" value="ECO:0007669"/>
    <property type="project" value="UniProtKB-EC"/>
</dbReference>
<dbReference type="CDD" id="cd00609">
    <property type="entry name" value="AAT_like"/>
    <property type="match status" value="1"/>
</dbReference>
<evidence type="ECO:0000256" key="2">
    <source>
        <dbReference type="ARBA" id="ARBA00012224"/>
    </source>
</evidence>
<feature type="domain" description="N-acetyltransferase" evidence="6">
    <location>
        <begin position="386"/>
        <end position="528"/>
    </location>
</feature>
<sequence length="530" mass="61386">MHPDFDQIVDRRNTASFKWDLVHKLYGDDVLPMWIADMDFVTCPKIIEALKRRIEHGIFGYTFRGQEYYKTIVDWYARRYGVQIEPDWIVNGPGVVPMLSFLIEKLTQPGDKVIIQPPVYPPFFRVVENNGRRLVRNDLIRDIVDGKPVWKMDYEKLESLIDDRTKMLIISNPHNPVGRVWTFEELEKLYKIARKYDLIILSDEIHADIIYRPVKFTSFLAVGHEGVVVLNSPGKTFNIAGLTNSYAIIPDRTIRREYKNYMENLELLAGNVLSLEALKAAYECDDWVDALLSYLESNRDFAYHYIKTNMPALVPSHPEGTYLLWIDCSEMNVESPAKLFLERGRVYLNDGADFGAPECVRLNFACPKSVLQEGLERMRVAYNSGFELKECRVDNDEYEICREIRTEVFNKEQGIPLELDFDEHEKTARHFLLKFFSRPVATARARQIEPGIWKIERVAVRLQDRGKGFGKKLMSLLEEKLFSEGAQKLTLNAQIQVKDFYVKLGYNIVGSEFLEAGIPHVKCEKTRAEG</sequence>
<keyword evidence="7" id="KW-0808">Transferase</keyword>
<dbReference type="Pfam" id="PF00155">
    <property type="entry name" value="Aminotran_1_2"/>
    <property type="match status" value="1"/>
</dbReference>
<proteinExistence type="inferred from homology"/>
<dbReference type="PANTHER" id="PTHR43525">
    <property type="entry name" value="PROTEIN MALY"/>
    <property type="match status" value="1"/>
</dbReference>
<name>A0A1E3G405_9BACT</name>
<accession>A0A1E3G405</accession>
<keyword evidence="3" id="KW-0663">Pyridoxal phosphate</keyword>
<protein>
    <recommendedName>
        <fullName evidence="2">cysteine-S-conjugate beta-lyase</fullName>
        <ecNumber evidence="2">4.4.1.13</ecNumber>
    </recommendedName>
</protein>
<dbReference type="EMBL" id="LWAF01000003">
    <property type="protein sequence ID" value="ODN30949.1"/>
    <property type="molecule type" value="Genomic_DNA"/>
</dbReference>
<dbReference type="Gene3D" id="3.40.640.10">
    <property type="entry name" value="Type I PLP-dependent aspartate aminotransferase-like (Major domain)"/>
    <property type="match status" value="1"/>
</dbReference>
<evidence type="ECO:0000313" key="8">
    <source>
        <dbReference type="Proteomes" id="UP000094570"/>
    </source>
</evidence>
<dbReference type="SUPFAM" id="SSF55729">
    <property type="entry name" value="Acyl-CoA N-acyltransferases (Nat)"/>
    <property type="match status" value="1"/>
</dbReference>
<reference evidence="8" key="1">
    <citation type="submission" date="2016-04" db="EMBL/GenBank/DDBJ databases">
        <title>The genome sequence project of a novel Fervidobacterium isolate from a hot spring in Thailand.</title>
        <authorList>
            <person name="Gonzalez J.M."/>
            <person name="Cuecas A."/>
            <person name="Kanoksilapatham W."/>
        </authorList>
    </citation>
    <scope>NUCLEOTIDE SEQUENCE [LARGE SCALE GENOMIC DNA]</scope>
    <source>
        <strain evidence="8">FC2004</strain>
    </source>
</reference>
<dbReference type="InterPro" id="IPR016181">
    <property type="entry name" value="Acyl_CoA_acyltransferase"/>
</dbReference>
<evidence type="ECO:0000256" key="4">
    <source>
        <dbReference type="ARBA" id="ARBA00023239"/>
    </source>
</evidence>
<keyword evidence="7" id="KW-0032">Aminotransferase</keyword>
<dbReference type="Gene3D" id="3.90.1150.10">
    <property type="entry name" value="Aspartate Aminotransferase, domain 1"/>
    <property type="match status" value="1"/>
</dbReference>
<comment type="cofactor">
    <cofactor evidence="1">
        <name>pyridoxal 5'-phosphate</name>
        <dbReference type="ChEBI" id="CHEBI:597326"/>
    </cofactor>
</comment>
<dbReference type="InterPro" id="IPR015424">
    <property type="entry name" value="PyrdxlP-dep_Trfase"/>
</dbReference>
<dbReference type="InterPro" id="IPR015422">
    <property type="entry name" value="PyrdxlP-dep_Trfase_small"/>
</dbReference>
<dbReference type="GO" id="GO:0008483">
    <property type="term" value="F:transaminase activity"/>
    <property type="evidence" value="ECO:0007669"/>
    <property type="project" value="UniProtKB-KW"/>
</dbReference>
<dbReference type="EC" id="4.4.1.13" evidence="2"/>
<dbReference type="GO" id="GO:0030170">
    <property type="term" value="F:pyridoxal phosphate binding"/>
    <property type="evidence" value="ECO:0007669"/>
    <property type="project" value="InterPro"/>
</dbReference>
<comment type="similarity">
    <text evidence="5">Belongs to the class-II pyridoxal-phosphate-dependent aminotransferase family. MalY/PatB cystathionine beta-lyase subfamily.</text>
</comment>
<gene>
    <name evidence="7" type="ORF">A4H02_02845</name>
</gene>
<evidence type="ECO:0000313" key="7">
    <source>
        <dbReference type="EMBL" id="ODN30949.1"/>
    </source>
</evidence>
<dbReference type="SUPFAM" id="SSF53383">
    <property type="entry name" value="PLP-dependent transferases"/>
    <property type="match status" value="1"/>
</dbReference>
<evidence type="ECO:0000256" key="3">
    <source>
        <dbReference type="ARBA" id="ARBA00022898"/>
    </source>
</evidence>
<organism evidence="7 8">
    <name type="scientific">Fervidobacterium thailandense</name>
    <dbReference type="NCBI Taxonomy" id="1008305"/>
    <lineage>
        <taxon>Bacteria</taxon>
        <taxon>Thermotogati</taxon>
        <taxon>Thermotogota</taxon>
        <taxon>Thermotogae</taxon>
        <taxon>Thermotogales</taxon>
        <taxon>Fervidobacteriaceae</taxon>
        <taxon>Fervidobacterium</taxon>
    </lineage>
</organism>
<evidence type="ECO:0000256" key="5">
    <source>
        <dbReference type="ARBA" id="ARBA00037974"/>
    </source>
</evidence>
<dbReference type="PANTHER" id="PTHR43525:SF1">
    <property type="entry name" value="PROTEIN MALY"/>
    <property type="match status" value="1"/>
</dbReference>
<comment type="caution">
    <text evidence="7">The sequence shown here is derived from an EMBL/GenBank/DDBJ whole genome shotgun (WGS) entry which is preliminary data.</text>
</comment>
<dbReference type="InterPro" id="IPR027619">
    <property type="entry name" value="C-S_lyase_PatB-like"/>
</dbReference>
<dbReference type="AlphaFoldDB" id="A0A1E3G405"/>
<dbReference type="InterPro" id="IPR000182">
    <property type="entry name" value="GNAT_dom"/>
</dbReference>
<dbReference type="Pfam" id="PF13673">
    <property type="entry name" value="Acetyltransf_10"/>
    <property type="match status" value="1"/>
</dbReference>
<evidence type="ECO:0000256" key="1">
    <source>
        <dbReference type="ARBA" id="ARBA00001933"/>
    </source>
</evidence>